<dbReference type="PROSITE" id="PS50105">
    <property type="entry name" value="SAM_DOMAIN"/>
    <property type="match status" value="1"/>
</dbReference>
<feature type="region of interest" description="Disordered" evidence="1">
    <location>
        <begin position="1387"/>
        <end position="1409"/>
    </location>
</feature>
<dbReference type="PANTHER" id="PTHR16155:SF3">
    <property type="entry name" value="STERILE ALPHA MOTIF DOMAIN-CONTAINING PROTEIN 9-LIKE"/>
    <property type="match status" value="1"/>
</dbReference>
<dbReference type="GeneTree" id="ENSGT00390000013973"/>
<dbReference type="Gene3D" id="1.25.40.10">
    <property type="entry name" value="Tetratricopeptide repeat domain"/>
    <property type="match status" value="1"/>
</dbReference>
<feature type="compositionally biased region" description="Basic and acidic residues" evidence="1">
    <location>
        <begin position="151"/>
        <end position="160"/>
    </location>
</feature>
<accession>A0A8K9V0M8</accession>
<dbReference type="InterPro" id="IPR013761">
    <property type="entry name" value="SAM/pointed_sf"/>
</dbReference>
<dbReference type="RefSeq" id="XP_036795249.1">
    <property type="nucleotide sequence ID" value="XM_036939354.1"/>
</dbReference>
<feature type="region of interest" description="Disordered" evidence="1">
    <location>
        <begin position="1289"/>
        <end position="1322"/>
    </location>
</feature>
<reference evidence="3" key="3">
    <citation type="submission" date="2025-09" db="UniProtKB">
        <authorList>
            <consortium name="Ensembl"/>
        </authorList>
    </citation>
    <scope>IDENTIFICATION</scope>
</reference>
<dbReference type="SUPFAM" id="SSF47769">
    <property type="entry name" value="SAM/Pointed domain"/>
    <property type="match status" value="1"/>
</dbReference>
<proteinExistence type="predicted"/>
<evidence type="ECO:0000259" key="2">
    <source>
        <dbReference type="PROSITE" id="PS50105"/>
    </source>
</evidence>
<evidence type="ECO:0000256" key="1">
    <source>
        <dbReference type="SAM" id="MobiDB-lite"/>
    </source>
</evidence>
<organism evidence="3 4">
    <name type="scientific">Oncorhynchus mykiss</name>
    <name type="common">Rainbow trout</name>
    <name type="synonym">Salmo gairdneri</name>
    <dbReference type="NCBI Taxonomy" id="8022"/>
    <lineage>
        <taxon>Eukaryota</taxon>
        <taxon>Metazoa</taxon>
        <taxon>Chordata</taxon>
        <taxon>Craniata</taxon>
        <taxon>Vertebrata</taxon>
        <taxon>Euteleostomi</taxon>
        <taxon>Actinopterygii</taxon>
        <taxon>Neopterygii</taxon>
        <taxon>Teleostei</taxon>
        <taxon>Protacanthopterygii</taxon>
        <taxon>Salmoniformes</taxon>
        <taxon>Salmonidae</taxon>
        <taxon>Salmoninae</taxon>
        <taxon>Oncorhynchus</taxon>
    </lineage>
</organism>
<dbReference type="SMART" id="SM00454">
    <property type="entry name" value="SAM"/>
    <property type="match status" value="1"/>
</dbReference>
<feature type="compositionally biased region" description="Basic and acidic residues" evidence="1">
    <location>
        <begin position="23"/>
        <end position="46"/>
    </location>
</feature>
<gene>
    <name evidence="3" type="primary">LOC110538780</name>
</gene>
<reference evidence="3" key="2">
    <citation type="submission" date="2025-08" db="UniProtKB">
        <authorList>
            <consortium name="Ensembl"/>
        </authorList>
    </citation>
    <scope>IDENTIFICATION</scope>
</reference>
<feature type="region of interest" description="Disordered" evidence="1">
    <location>
        <begin position="1"/>
        <end position="48"/>
    </location>
</feature>
<dbReference type="PANTHER" id="PTHR16155">
    <property type="entry name" value="DED DOMAIN-CONTAINING PROTEIN"/>
    <property type="match status" value="1"/>
</dbReference>
<dbReference type="SUPFAM" id="SSF48452">
    <property type="entry name" value="TPR-like"/>
    <property type="match status" value="1"/>
</dbReference>
<dbReference type="OrthoDB" id="2337140at2759"/>
<dbReference type="Ensembl" id="ENSOMYT00000142789.1">
    <property type="protein sequence ID" value="ENSOMYP00000118573.1"/>
    <property type="gene ID" value="ENSOMYG00000067209.1"/>
</dbReference>
<dbReference type="Pfam" id="PF00536">
    <property type="entry name" value="SAM_1"/>
    <property type="match status" value="1"/>
</dbReference>
<feature type="compositionally biased region" description="Basic residues" evidence="1">
    <location>
        <begin position="141"/>
        <end position="150"/>
    </location>
</feature>
<evidence type="ECO:0000313" key="4">
    <source>
        <dbReference type="Proteomes" id="UP000694395"/>
    </source>
</evidence>
<dbReference type="Gene3D" id="1.10.150.50">
    <property type="entry name" value="Transcription Factor, Ets-1"/>
    <property type="match status" value="1"/>
</dbReference>
<protein>
    <recommendedName>
        <fullName evidence="2">SAM domain-containing protein</fullName>
    </recommendedName>
</protein>
<sequence>MYDSSAITQPRAEQESEQVAMQQEERVLTEQSMQKDKQDMEAREESANMVEDAGMLPIEKWTESDVSSWMRSIGVKEQYIQKLEKEEVNGKIILELTEDDLKQETGITSLVARLIIRKINEFVDKGLKTKEIKGSQQSGHGRQKGGKKGKKDVDHKKDETDQICPEAEPQAHQDQLVCVLPTKRDCKPRPLGKEGIDFTYAKHNVLQPESGAFDLIYPCHEYKSLRNATKLDRTRLQAKFAKEVLKFGTGCMNIRSNGTIHFGVMDSKDDAGYVHGEIIGVPVLEKDIYSDALDHIEKCFSSSDSEHVRQCIRPPQFIEVMDIKSTETRYVVEVDIVPSISIVKNRVYSVRLPNFKESTNKIELEKKTIYRRVGSKTEPVSDENVFYQRVRDRDDQREKAEHCPSNTPDICEDLGRKLTKLITSGKKFIANEKWYILVTNKFKQDDLSSIDFLLNLKIFCVFDFDPDSRLSGLCSKYIQHHAANMHFLQSYKIPSNMSVEEFERHLHLFEQTSWIFCNGRNDYQGNEIPSDEMTWIKTKMTLLRESVSLICKQILPKGTFSVIFLLTSPVEKPLLHTFLEFFTDMEGHEDIICISESEDNYQKWQRFAEGSCETETVNSSSVVGMKMSHVDATLQQIQPVTSRASKHLPVYVKGQCHLETREEEQMHSLDILSVDLCDETSEDFIEEEMDNIERQFYHGGKVTWLNFWLAEKKFVGEVIQRDAYREVSKCLSDILKWGAAQVPVNSINIYHHPGSGGSTVARQVLWNNRKDLRCAVVKPSYSAATVSEHAVQLREYEETNPQKCLPVLLLVEDSTWDYVDDIRKELEVAISTKKIKQGTLCFVLLSCSFSYDPEKMYKNLQSFAVTQKLSPEEKRLFATKRESLEKEYQLESILTFVLMSEDFKPEYVEHFVKDLLKGIDHESAVTRLIKYVALLNIFVQNSFISQSHCEALLTFTTLTTANKSDQRKETEQKRFPQHAFEKHLSEQAKLLFTHSNDEKTHIQAVKIIHPRVAKEILHQLLDNEQQQEKVAMDLLHEDVLFQHRFAREPYVTFLRDLFMRRYRVDKGDKSDSLFSPLIELVRKETPEKAIKLLEEAHKRFDQDAFFAQQLARLNYCYEKFEEAEVWAVKAETKLPNNSFILDTKGHVYRRWFDAKCNAIDQVPKTAENIAGAVETALKAMECFQKCETIAISDPETMNNAGFFGTVTVGCSLLKLMFSMPVFSDKTANGCTERLNYLLTEDYIPKEVMKPWEKFHSKLKNLRKRLHESLDWISEDLSFFQTDISSDQEEASENLDKKHPKNWSVHKPIANRGTSAQSSEKMSHPKNWLTNKYSFYGKTFSDVSVSAILKQCKSNPQSVTPFTKRMAIYNLGGGNLTTIFSLLTEQKDENPQSLRDKEQKQKKDQHQVKKKHPVKILEDIISLYPSNPLSARLDQKDLVNYIATHIALSCLSTPSTKLAGLKQLQTLSNQFTQDRKKCLSDALFLLTLLFWPEEHDSDEEKERKYDIVHSAVESLEDSYWAKMKDIPPKKRRLYTHVFLGNGIGLEKIVHKSKVASITKLFSLPERRIKWLSGEVWKMPEIAKLFKCVSGWTEDGTVYLVGPTKKFAIHSLHAGSVPYGSENVTFYLGFTFRGPVAYNITVKR</sequence>
<dbReference type="KEGG" id="omy:110538780"/>
<keyword evidence="4" id="KW-1185">Reference proteome</keyword>
<feature type="domain" description="SAM" evidence="2">
    <location>
        <begin position="61"/>
        <end position="116"/>
    </location>
</feature>
<feature type="compositionally biased region" description="Basic and acidic residues" evidence="1">
    <location>
        <begin position="1387"/>
        <end position="1406"/>
    </location>
</feature>
<feature type="region of interest" description="Disordered" evidence="1">
    <location>
        <begin position="130"/>
        <end position="160"/>
    </location>
</feature>
<dbReference type="InterPro" id="IPR011990">
    <property type="entry name" value="TPR-like_helical_dom_sf"/>
</dbReference>
<dbReference type="Proteomes" id="UP000694395">
    <property type="component" value="Chromosome 12"/>
</dbReference>
<name>A0A8K9V0M8_ONCMY</name>
<dbReference type="GO" id="GO:0005737">
    <property type="term" value="C:cytoplasm"/>
    <property type="evidence" value="ECO:0007669"/>
    <property type="project" value="TreeGrafter"/>
</dbReference>
<evidence type="ECO:0000313" key="3">
    <source>
        <dbReference type="Ensembl" id="ENSOMYP00000118573.1"/>
    </source>
</evidence>
<dbReference type="InterPro" id="IPR001660">
    <property type="entry name" value="SAM"/>
</dbReference>
<reference evidence="3" key="1">
    <citation type="submission" date="2020-07" db="EMBL/GenBank/DDBJ databases">
        <title>A long reads based de novo assembly of the rainbow trout Arlee double haploid line genome.</title>
        <authorList>
            <person name="Gao G."/>
            <person name="Palti Y."/>
        </authorList>
    </citation>
    <scope>NUCLEOTIDE SEQUENCE [LARGE SCALE GENOMIC DNA]</scope>
</reference>
<dbReference type="GeneID" id="110538780"/>